<dbReference type="PANTHER" id="PTHR43434">
    <property type="entry name" value="PHOSPHOGLYCOLATE PHOSPHATASE"/>
    <property type="match status" value="1"/>
</dbReference>
<dbReference type="Gene3D" id="3.40.50.1000">
    <property type="entry name" value="HAD superfamily/HAD-like"/>
    <property type="match status" value="1"/>
</dbReference>
<dbReference type="SUPFAM" id="SSF56784">
    <property type="entry name" value="HAD-like"/>
    <property type="match status" value="1"/>
</dbReference>
<dbReference type="InterPro" id="IPR023198">
    <property type="entry name" value="PGP-like_dom2"/>
</dbReference>
<dbReference type="InterPro" id="IPR041492">
    <property type="entry name" value="HAD_2"/>
</dbReference>
<dbReference type="RefSeq" id="WP_241054002.1">
    <property type="nucleotide sequence ID" value="NZ_JAKZBV010000001.1"/>
</dbReference>
<dbReference type="InterPro" id="IPR050155">
    <property type="entry name" value="HAD-like_hydrolase_sf"/>
</dbReference>
<evidence type="ECO:0000256" key="1">
    <source>
        <dbReference type="SAM" id="MobiDB-lite"/>
    </source>
</evidence>
<sequence>MTDSPALVIFDLDGTLVDPAGSITGGIAAALEVHGLPVPEQAALDAMVGPPLIESLRRFASVPEGSMTLVVQSYRERYISEGMAKSRPYPGVPELLSRLRAGGYHLAVATQKPEGLAKKLLRLQGLDAYFHSIHGAPDDETLPPLPDGKVSIVAAALETNHASRNRAVMIGDRRHDAAGAAANGIPCIGVRWGFAEPGELEAQDLPAYATDAREAGDAVERLVPVHGRPGSTAHVEPTEAEASQCR</sequence>
<dbReference type="Gene3D" id="1.10.150.240">
    <property type="entry name" value="Putative phosphatase, domain 2"/>
    <property type="match status" value="1"/>
</dbReference>
<dbReference type="EMBL" id="JAKZBV010000001">
    <property type="protein sequence ID" value="MCH6470498.1"/>
    <property type="molecule type" value="Genomic_DNA"/>
</dbReference>
<reference evidence="2 3" key="1">
    <citation type="submission" date="2022-03" db="EMBL/GenBank/DDBJ databases">
        <title>Sinomonas sp. isolated from a soil.</title>
        <authorList>
            <person name="Han J."/>
            <person name="Kim D.-U."/>
        </authorList>
    </citation>
    <scope>NUCLEOTIDE SEQUENCE [LARGE SCALE GENOMIC DNA]</scope>
    <source>
        <strain evidence="2 3">5-5</strain>
    </source>
</reference>
<proteinExistence type="predicted"/>
<dbReference type="Pfam" id="PF13419">
    <property type="entry name" value="HAD_2"/>
    <property type="match status" value="1"/>
</dbReference>
<accession>A0ABS9U1J0</accession>
<dbReference type="PANTHER" id="PTHR43434:SF20">
    <property type="entry name" value="5'-NUCLEOTIDASE"/>
    <property type="match status" value="1"/>
</dbReference>
<keyword evidence="3" id="KW-1185">Reference proteome</keyword>
<dbReference type="Proteomes" id="UP001202922">
    <property type="component" value="Unassembled WGS sequence"/>
</dbReference>
<dbReference type="InterPro" id="IPR036412">
    <property type="entry name" value="HAD-like_sf"/>
</dbReference>
<evidence type="ECO:0000313" key="3">
    <source>
        <dbReference type="Proteomes" id="UP001202922"/>
    </source>
</evidence>
<organism evidence="2 3">
    <name type="scientific">Sinomonas terrae</name>
    <dbReference type="NCBI Taxonomy" id="2908838"/>
    <lineage>
        <taxon>Bacteria</taxon>
        <taxon>Bacillati</taxon>
        <taxon>Actinomycetota</taxon>
        <taxon>Actinomycetes</taxon>
        <taxon>Micrococcales</taxon>
        <taxon>Micrococcaceae</taxon>
        <taxon>Sinomonas</taxon>
    </lineage>
</organism>
<dbReference type="SFLD" id="SFLDG01129">
    <property type="entry name" value="C1.5:_HAD__Beta-PGM__Phosphata"/>
    <property type="match status" value="1"/>
</dbReference>
<feature type="region of interest" description="Disordered" evidence="1">
    <location>
        <begin position="227"/>
        <end position="246"/>
    </location>
</feature>
<comment type="caution">
    <text evidence="2">The sequence shown here is derived from an EMBL/GenBank/DDBJ whole genome shotgun (WGS) entry which is preliminary data.</text>
</comment>
<name>A0ABS9U1J0_9MICC</name>
<gene>
    <name evidence="2" type="ORF">L0M17_11000</name>
</gene>
<dbReference type="InterPro" id="IPR023214">
    <property type="entry name" value="HAD_sf"/>
</dbReference>
<dbReference type="SFLD" id="SFLDS00003">
    <property type="entry name" value="Haloacid_Dehalogenase"/>
    <property type="match status" value="1"/>
</dbReference>
<evidence type="ECO:0000313" key="2">
    <source>
        <dbReference type="EMBL" id="MCH6470498.1"/>
    </source>
</evidence>
<protein>
    <submittedName>
        <fullName evidence="2">HAD hydrolase-like protein</fullName>
    </submittedName>
</protein>